<dbReference type="STRING" id="644548.SCNU_19832"/>
<proteinExistence type="predicted"/>
<feature type="transmembrane region" description="Helical" evidence="7">
    <location>
        <begin position="146"/>
        <end position="170"/>
    </location>
</feature>
<dbReference type="InterPro" id="IPR005829">
    <property type="entry name" value="Sugar_transporter_CS"/>
</dbReference>
<dbReference type="RefSeq" id="WP_009681144.1">
    <property type="nucleotide sequence ID" value="NZ_AEUD01000029.1"/>
</dbReference>
<comment type="caution">
    <text evidence="9">The sequence shown here is derived from an EMBL/GenBank/DDBJ whole genome shotgun (WGS) entry which is preliminary data.</text>
</comment>
<feature type="domain" description="Major facilitator superfamily (MFS) profile" evidence="8">
    <location>
        <begin position="20"/>
        <end position="400"/>
    </location>
</feature>
<dbReference type="GO" id="GO:0022857">
    <property type="term" value="F:transmembrane transporter activity"/>
    <property type="evidence" value="ECO:0007669"/>
    <property type="project" value="InterPro"/>
</dbReference>
<dbReference type="PROSITE" id="PS50850">
    <property type="entry name" value="MFS"/>
    <property type="match status" value="1"/>
</dbReference>
<gene>
    <name evidence="9" type="ORF">SCNU_19832</name>
</gene>
<evidence type="ECO:0000256" key="2">
    <source>
        <dbReference type="ARBA" id="ARBA00022448"/>
    </source>
</evidence>
<dbReference type="PROSITE" id="PS00216">
    <property type="entry name" value="SUGAR_TRANSPORT_1"/>
    <property type="match status" value="1"/>
</dbReference>
<keyword evidence="4 7" id="KW-0812">Transmembrane</keyword>
<dbReference type="PANTHER" id="PTHR23517">
    <property type="entry name" value="RESISTANCE PROTEIN MDTM, PUTATIVE-RELATED-RELATED"/>
    <property type="match status" value="1"/>
</dbReference>
<feature type="transmembrane region" description="Helical" evidence="7">
    <location>
        <begin position="218"/>
        <end position="243"/>
    </location>
</feature>
<keyword evidence="3" id="KW-1003">Cell membrane</keyword>
<dbReference type="PANTHER" id="PTHR23517:SF3">
    <property type="entry name" value="INTEGRAL MEMBRANE TRANSPORT PROTEIN"/>
    <property type="match status" value="1"/>
</dbReference>
<dbReference type="OrthoDB" id="3177957at2"/>
<dbReference type="Proteomes" id="UP000035065">
    <property type="component" value="Unassembled WGS sequence"/>
</dbReference>
<accession>F1YPV2</accession>
<dbReference type="SUPFAM" id="SSF103473">
    <property type="entry name" value="MFS general substrate transporter"/>
    <property type="match status" value="1"/>
</dbReference>
<feature type="transmembrane region" description="Helical" evidence="7">
    <location>
        <begin position="285"/>
        <end position="304"/>
    </location>
</feature>
<evidence type="ECO:0000313" key="9">
    <source>
        <dbReference type="EMBL" id="EGD53282.1"/>
    </source>
</evidence>
<dbReference type="Pfam" id="PF07690">
    <property type="entry name" value="MFS_1"/>
    <property type="match status" value="1"/>
</dbReference>
<evidence type="ECO:0000256" key="4">
    <source>
        <dbReference type="ARBA" id="ARBA00022692"/>
    </source>
</evidence>
<feature type="transmembrane region" description="Helical" evidence="7">
    <location>
        <begin position="87"/>
        <end position="109"/>
    </location>
</feature>
<organism evidence="9 10">
    <name type="scientific">Gordonia neofelifaecis NRRL B-59395</name>
    <dbReference type="NCBI Taxonomy" id="644548"/>
    <lineage>
        <taxon>Bacteria</taxon>
        <taxon>Bacillati</taxon>
        <taxon>Actinomycetota</taxon>
        <taxon>Actinomycetes</taxon>
        <taxon>Mycobacteriales</taxon>
        <taxon>Gordoniaceae</taxon>
        <taxon>Gordonia</taxon>
    </lineage>
</organism>
<evidence type="ECO:0000313" key="10">
    <source>
        <dbReference type="Proteomes" id="UP000035065"/>
    </source>
</evidence>
<dbReference type="Gene3D" id="1.20.1250.20">
    <property type="entry name" value="MFS general substrate transporter like domains"/>
    <property type="match status" value="1"/>
</dbReference>
<reference evidence="9 10" key="1">
    <citation type="journal article" date="2011" name="J. Bacteriol.">
        <title>Draft Genome Sequence of Gordonia neofelifaecis NRRL B-59395, a Cholesterol-Degrading Actinomycete.</title>
        <authorList>
            <person name="Ge F."/>
            <person name="Li W."/>
            <person name="Chen G."/>
            <person name="Liu Y."/>
            <person name="Zhang G."/>
            <person name="Yong B."/>
            <person name="Wang Q."/>
            <person name="Wang N."/>
            <person name="Huang Z."/>
            <person name="Li W."/>
            <person name="Wang J."/>
            <person name="Wu C."/>
            <person name="Xie Q."/>
            <person name="Liu G."/>
        </authorList>
    </citation>
    <scope>NUCLEOTIDE SEQUENCE [LARGE SCALE GENOMIC DNA]</scope>
    <source>
        <strain evidence="9 10">NRRL B-59395</strain>
    </source>
</reference>
<evidence type="ECO:0000256" key="3">
    <source>
        <dbReference type="ARBA" id="ARBA00022475"/>
    </source>
</evidence>
<comment type="subcellular location">
    <subcellularLocation>
        <location evidence="1">Cell membrane</location>
        <topology evidence="1">Multi-pass membrane protein</topology>
    </subcellularLocation>
</comment>
<dbReference type="eggNOG" id="COG2814">
    <property type="taxonomic scope" value="Bacteria"/>
</dbReference>
<keyword evidence="6 7" id="KW-0472">Membrane</keyword>
<dbReference type="InterPro" id="IPR011701">
    <property type="entry name" value="MFS"/>
</dbReference>
<dbReference type="AlphaFoldDB" id="F1YPV2"/>
<dbReference type="InterPro" id="IPR020846">
    <property type="entry name" value="MFS_dom"/>
</dbReference>
<protein>
    <submittedName>
        <fullName evidence="9">Major facilitator superfamily MFS_1</fullName>
    </submittedName>
</protein>
<evidence type="ECO:0000256" key="5">
    <source>
        <dbReference type="ARBA" id="ARBA00022989"/>
    </source>
</evidence>
<evidence type="ECO:0000259" key="8">
    <source>
        <dbReference type="PROSITE" id="PS50850"/>
    </source>
</evidence>
<dbReference type="EMBL" id="AEUD01000029">
    <property type="protein sequence ID" value="EGD53282.1"/>
    <property type="molecule type" value="Genomic_DNA"/>
</dbReference>
<evidence type="ECO:0000256" key="1">
    <source>
        <dbReference type="ARBA" id="ARBA00004651"/>
    </source>
</evidence>
<keyword evidence="10" id="KW-1185">Reference proteome</keyword>
<feature type="transmembrane region" description="Helical" evidence="7">
    <location>
        <begin position="378"/>
        <end position="397"/>
    </location>
</feature>
<name>F1YPV2_9ACTN</name>
<keyword evidence="5 7" id="KW-1133">Transmembrane helix</keyword>
<feature type="transmembrane region" description="Helical" evidence="7">
    <location>
        <begin position="349"/>
        <end position="372"/>
    </location>
</feature>
<evidence type="ECO:0000256" key="6">
    <source>
        <dbReference type="ARBA" id="ARBA00023136"/>
    </source>
</evidence>
<dbReference type="InterPro" id="IPR036259">
    <property type="entry name" value="MFS_trans_sf"/>
</dbReference>
<dbReference type="InterPro" id="IPR050171">
    <property type="entry name" value="MFS_Transporters"/>
</dbReference>
<feature type="transmembrane region" description="Helical" evidence="7">
    <location>
        <begin position="255"/>
        <end position="273"/>
    </location>
</feature>
<feature type="transmembrane region" description="Helical" evidence="7">
    <location>
        <begin position="55"/>
        <end position="75"/>
    </location>
</feature>
<feature type="transmembrane region" description="Helical" evidence="7">
    <location>
        <begin position="115"/>
        <end position="134"/>
    </location>
</feature>
<feature type="transmembrane region" description="Helical" evidence="7">
    <location>
        <begin position="310"/>
        <end position="328"/>
    </location>
</feature>
<feature type="transmembrane region" description="Helical" evidence="7">
    <location>
        <begin position="176"/>
        <end position="197"/>
    </location>
</feature>
<sequence length="412" mass="42482">MASTAVAQPPAVRTAHPQAWSYMLLLALLALALGCSGLPSPLYPIYQSEWHMTPLTITIVFAVYAVGALGSALTVGPISDAVGRKPVLIAALVSILAGLGLFLIATNAWELMLARFLHGSAIGAITVVAGAALLDVRPHDGARNGMASGIALNVGITITVFGAAAAAQWAANPLRVPFAIVGAVVVLMLVAVIVLVEPHTERTGGRVRLQRPSIPKEIATDFWFSGIGIMTAWSVLGVFLSLYPALTQHATGHTSVIFVGVVVAVMAAASAASQWIGGRLDPRTAAITGDLGMIVALLSAIWALHTGSTTFVIVDSIVLGAAFGLAFGGSLRHLNDVAPADARGRVMSAYYLLGYLAMGVPTVIAGALSSSFGTAEVFPWFAAAVAAACFAAAVLGLRGRREAQSDLEQTRS</sequence>
<evidence type="ECO:0000256" key="7">
    <source>
        <dbReference type="SAM" id="Phobius"/>
    </source>
</evidence>
<dbReference type="GO" id="GO:0005886">
    <property type="term" value="C:plasma membrane"/>
    <property type="evidence" value="ECO:0007669"/>
    <property type="project" value="UniProtKB-SubCell"/>
</dbReference>
<keyword evidence="2" id="KW-0813">Transport</keyword>